<feature type="region of interest" description="Disordered" evidence="1">
    <location>
        <begin position="1"/>
        <end position="44"/>
    </location>
</feature>
<keyword evidence="3" id="KW-1185">Reference proteome</keyword>
<feature type="compositionally biased region" description="Basic residues" evidence="1">
    <location>
        <begin position="29"/>
        <end position="39"/>
    </location>
</feature>
<evidence type="ECO:0000313" key="3">
    <source>
        <dbReference type="Proteomes" id="UP000764837"/>
    </source>
</evidence>
<dbReference type="Proteomes" id="UP000764837">
    <property type="component" value="Unassembled WGS sequence"/>
</dbReference>
<proteinExistence type="predicted"/>
<sequence length="94" mass="10186">MSNIADGQPKPNRLDATRSRGGAAAGTATRRRLTGRHPGRFVYRGVGPDSLDRLTGKLIELTTSGSKQRNGDKSGDYETCDYALYKLEEVVSSI</sequence>
<feature type="compositionally biased region" description="Low complexity" evidence="1">
    <location>
        <begin position="19"/>
        <end position="28"/>
    </location>
</feature>
<organism evidence="2 3">
    <name type="scientific">Micromonospora luteifusca</name>
    <dbReference type="NCBI Taxonomy" id="709860"/>
    <lineage>
        <taxon>Bacteria</taxon>
        <taxon>Bacillati</taxon>
        <taxon>Actinomycetota</taxon>
        <taxon>Actinomycetes</taxon>
        <taxon>Micromonosporales</taxon>
        <taxon>Micromonosporaceae</taxon>
        <taxon>Micromonospora</taxon>
    </lineage>
</organism>
<evidence type="ECO:0000313" key="2">
    <source>
        <dbReference type="EMBL" id="MBM7494028.1"/>
    </source>
</evidence>
<reference evidence="2 3" key="1">
    <citation type="submission" date="2021-01" db="EMBL/GenBank/DDBJ databases">
        <title>Sequencing the genomes of 1000 actinobacteria strains.</title>
        <authorList>
            <person name="Klenk H.-P."/>
        </authorList>
    </citation>
    <scope>NUCLEOTIDE SEQUENCE [LARGE SCALE GENOMIC DNA]</scope>
    <source>
        <strain evidence="2 3">DSM 100204</strain>
    </source>
</reference>
<evidence type="ECO:0000256" key="1">
    <source>
        <dbReference type="SAM" id="MobiDB-lite"/>
    </source>
</evidence>
<comment type="caution">
    <text evidence="2">The sequence shown here is derived from an EMBL/GenBank/DDBJ whole genome shotgun (WGS) entry which is preliminary data.</text>
</comment>
<gene>
    <name evidence="2" type="ORF">JOD64_005250</name>
</gene>
<accession>A0ABS2M0Q1</accession>
<dbReference type="EMBL" id="JAFBBP010000001">
    <property type="protein sequence ID" value="MBM7494028.1"/>
    <property type="molecule type" value="Genomic_DNA"/>
</dbReference>
<name>A0ABS2M0Q1_9ACTN</name>
<protein>
    <submittedName>
        <fullName evidence="2">Uncharacterized protein</fullName>
    </submittedName>
</protein>